<keyword evidence="7 8" id="KW-0472">Membrane</keyword>
<dbReference type="Gene3D" id="1.10.357.140">
    <property type="entry name" value="UbiA prenyltransferase"/>
    <property type="match status" value="1"/>
</dbReference>
<dbReference type="EC" id="2.5.1.115" evidence="9"/>
<feature type="transmembrane region" description="Helical" evidence="8">
    <location>
        <begin position="132"/>
        <end position="156"/>
    </location>
</feature>
<evidence type="ECO:0000256" key="2">
    <source>
        <dbReference type="ARBA" id="ARBA00005985"/>
    </source>
</evidence>
<feature type="transmembrane region" description="Helical" evidence="8">
    <location>
        <begin position="265"/>
        <end position="285"/>
    </location>
</feature>
<sequence length="286" mass="32151">MLTFLRFARAHTIVGTTASLLALYLMASRHLHTSDWGMFAISLLSCLAANVYITGLNQLTDVEIDRINKPYLPLASGAYSLTTGYLIVGLAGILSLVTCFIYPPFLPATVIASLVIGTAYSVPPVRLKRFHFWAAFCIIVVRGLIVNLLLYLHFRWWLGENPVIPDTVWLLTAAVFTFGIVIAWFKDLPDTEGDAAHGIRTLSLVKNRDWVFRVGAWIFRLTLLGVAFFAYRIDNFGLLIGQLLLLAGFEWLSRRLDLTEQSSIARFYQGVWVLFFVEYGIFALFG</sequence>
<keyword evidence="5 8" id="KW-0812">Transmembrane</keyword>
<dbReference type="EMBL" id="SRSF01000001">
    <property type="protein sequence ID" value="THH41517.1"/>
    <property type="molecule type" value="Genomic_DNA"/>
</dbReference>
<evidence type="ECO:0000313" key="10">
    <source>
        <dbReference type="Proteomes" id="UP000308528"/>
    </source>
</evidence>
<evidence type="ECO:0000256" key="7">
    <source>
        <dbReference type="ARBA" id="ARBA00023136"/>
    </source>
</evidence>
<accession>A0A4S4NQR6</accession>
<comment type="caution">
    <text evidence="9">The sequence shown here is derived from an EMBL/GenBank/DDBJ whole genome shotgun (WGS) entry which is preliminary data.</text>
</comment>
<feature type="transmembrane region" description="Helical" evidence="8">
    <location>
        <begin position="7"/>
        <end position="27"/>
    </location>
</feature>
<feature type="transmembrane region" description="Helical" evidence="8">
    <location>
        <begin position="236"/>
        <end position="253"/>
    </location>
</feature>
<feature type="transmembrane region" description="Helical" evidence="8">
    <location>
        <begin position="71"/>
        <end position="94"/>
    </location>
</feature>
<dbReference type="PANTHER" id="PTHR43009">
    <property type="entry name" value="HOMOGENTISATE SOLANESYLTRANSFERASE, CHLOROPLASTIC"/>
    <property type="match status" value="1"/>
</dbReference>
<comment type="subcellular location">
    <subcellularLocation>
        <location evidence="1">Membrane</location>
        <topology evidence="1">Multi-pass membrane protein</topology>
    </subcellularLocation>
</comment>
<dbReference type="OrthoDB" id="4528743at2"/>
<evidence type="ECO:0000256" key="5">
    <source>
        <dbReference type="ARBA" id="ARBA00022692"/>
    </source>
</evidence>
<dbReference type="InterPro" id="IPR044878">
    <property type="entry name" value="UbiA_sf"/>
</dbReference>
<dbReference type="Pfam" id="PF01040">
    <property type="entry name" value="UbiA"/>
    <property type="match status" value="1"/>
</dbReference>
<name>A0A4S4NQR6_9BACT</name>
<evidence type="ECO:0000256" key="8">
    <source>
        <dbReference type="SAM" id="Phobius"/>
    </source>
</evidence>
<dbReference type="GO" id="GO:0010176">
    <property type="term" value="F:homogentisate phytyltransferase activity"/>
    <property type="evidence" value="ECO:0007669"/>
    <property type="project" value="UniProtKB-EC"/>
</dbReference>
<dbReference type="RefSeq" id="WP_136456360.1">
    <property type="nucleotide sequence ID" value="NZ_SRSF01000001.1"/>
</dbReference>
<keyword evidence="6 8" id="KW-1133">Transmembrane helix</keyword>
<dbReference type="PANTHER" id="PTHR43009:SF7">
    <property type="entry name" value="HOMOGENTISATE GERANYLGERANYLTRANSFERASE, CHLOROPLASTIC"/>
    <property type="match status" value="1"/>
</dbReference>
<feature type="transmembrane region" description="Helical" evidence="8">
    <location>
        <begin position="168"/>
        <end position="185"/>
    </location>
</feature>
<dbReference type="AlphaFoldDB" id="A0A4S4NQR6"/>
<evidence type="ECO:0000313" key="9">
    <source>
        <dbReference type="EMBL" id="THH41517.1"/>
    </source>
</evidence>
<evidence type="ECO:0000256" key="6">
    <source>
        <dbReference type="ARBA" id="ARBA00022989"/>
    </source>
</evidence>
<keyword evidence="3" id="KW-1003">Cell membrane</keyword>
<dbReference type="NCBIfam" id="NF009525">
    <property type="entry name" value="PRK12887.1"/>
    <property type="match status" value="1"/>
</dbReference>
<dbReference type="GO" id="GO:0016020">
    <property type="term" value="C:membrane"/>
    <property type="evidence" value="ECO:0007669"/>
    <property type="project" value="UniProtKB-SubCell"/>
</dbReference>
<feature type="transmembrane region" description="Helical" evidence="8">
    <location>
        <begin position="210"/>
        <end position="230"/>
    </location>
</feature>
<dbReference type="Proteomes" id="UP000308528">
    <property type="component" value="Unassembled WGS sequence"/>
</dbReference>
<protein>
    <submittedName>
        <fullName evidence="9">Homogentisate phytyltransferase</fullName>
        <ecNumber evidence="9">2.5.1.115</ecNumber>
    </submittedName>
</protein>
<keyword evidence="4 9" id="KW-0808">Transferase</keyword>
<evidence type="ECO:0000256" key="4">
    <source>
        <dbReference type="ARBA" id="ARBA00022679"/>
    </source>
</evidence>
<gene>
    <name evidence="9" type="ORF">E4021_02670</name>
</gene>
<organism evidence="9 10">
    <name type="scientific">Neolewinella litorea</name>
    <dbReference type="NCBI Taxonomy" id="2562452"/>
    <lineage>
        <taxon>Bacteria</taxon>
        <taxon>Pseudomonadati</taxon>
        <taxon>Bacteroidota</taxon>
        <taxon>Saprospiria</taxon>
        <taxon>Saprospirales</taxon>
        <taxon>Lewinellaceae</taxon>
        <taxon>Neolewinella</taxon>
    </lineage>
</organism>
<keyword evidence="10" id="KW-1185">Reference proteome</keyword>
<comment type="similarity">
    <text evidence="2">Belongs to the UbiA prenyltransferase family.</text>
</comment>
<feature type="transmembrane region" description="Helical" evidence="8">
    <location>
        <begin position="100"/>
        <end position="120"/>
    </location>
</feature>
<feature type="transmembrane region" description="Helical" evidence="8">
    <location>
        <begin position="39"/>
        <end position="59"/>
    </location>
</feature>
<dbReference type="InterPro" id="IPR000537">
    <property type="entry name" value="UbiA_prenyltransferase"/>
</dbReference>
<proteinExistence type="inferred from homology"/>
<evidence type="ECO:0000256" key="3">
    <source>
        <dbReference type="ARBA" id="ARBA00022475"/>
    </source>
</evidence>
<evidence type="ECO:0000256" key="1">
    <source>
        <dbReference type="ARBA" id="ARBA00004141"/>
    </source>
</evidence>
<reference evidence="9 10" key="1">
    <citation type="submission" date="2019-04" db="EMBL/GenBank/DDBJ databases">
        <title>Lewinella litorea sp. nov., isolated from a marine sand.</title>
        <authorList>
            <person name="Yoon J.-H."/>
        </authorList>
    </citation>
    <scope>NUCLEOTIDE SEQUENCE [LARGE SCALE GENOMIC DNA]</scope>
    <source>
        <strain evidence="9 10">HSMS-39</strain>
    </source>
</reference>